<reference evidence="2 3" key="1">
    <citation type="submission" date="2019-03" db="EMBL/GenBank/DDBJ databases">
        <title>First draft genome of Liparis tanakae, snailfish: a comprehensive survey of snailfish specific genes.</title>
        <authorList>
            <person name="Kim W."/>
            <person name="Song I."/>
            <person name="Jeong J.-H."/>
            <person name="Kim D."/>
            <person name="Kim S."/>
            <person name="Ryu S."/>
            <person name="Song J.Y."/>
            <person name="Lee S.K."/>
        </authorList>
    </citation>
    <scope>NUCLEOTIDE SEQUENCE [LARGE SCALE GENOMIC DNA]</scope>
    <source>
        <tissue evidence="2">Muscle</tissue>
    </source>
</reference>
<proteinExistence type="predicted"/>
<accession>A0A4Z2G8S8</accession>
<evidence type="ECO:0000313" key="2">
    <source>
        <dbReference type="EMBL" id="TNN49550.1"/>
    </source>
</evidence>
<evidence type="ECO:0000313" key="3">
    <source>
        <dbReference type="Proteomes" id="UP000314294"/>
    </source>
</evidence>
<organism evidence="2 3">
    <name type="scientific">Liparis tanakae</name>
    <name type="common">Tanaka's snailfish</name>
    <dbReference type="NCBI Taxonomy" id="230148"/>
    <lineage>
        <taxon>Eukaryota</taxon>
        <taxon>Metazoa</taxon>
        <taxon>Chordata</taxon>
        <taxon>Craniata</taxon>
        <taxon>Vertebrata</taxon>
        <taxon>Euteleostomi</taxon>
        <taxon>Actinopterygii</taxon>
        <taxon>Neopterygii</taxon>
        <taxon>Teleostei</taxon>
        <taxon>Neoteleostei</taxon>
        <taxon>Acanthomorphata</taxon>
        <taxon>Eupercaria</taxon>
        <taxon>Perciformes</taxon>
        <taxon>Cottioidei</taxon>
        <taxon>Cottales</taxon>
        <taxon>Liparidae</taxon>
        <taxon>Liparis</taxon>
    </lineage>
</organism>
<name>A0A4Z2G8S8_9TELE</name>
<evidence type="ECO:0000256" key="1">
    <source>
        <dbReference type="SAM" id="MobiDB-lite"/>
    </source>
</evidence>
<keyword evidence="3" id="KW-1185">Reference proteome</keyword>
<sequence length="70" mass="7670">MTARHETLKGSSKADAHCPVYVSRLSLSFPASFTNSPEDEHRRPSSTLEDERGAPHSARPGESNKHRTGP</sequence>
<dbReference type="Proteomes" id="UP000314294">
    <property type="component" value="Unassembled WGS sequence"/>
</dbReference>
<gene>
    <name evidence="2" type="ORF">EYF80_040225</name>
</gene>
<protein>
    <submittedName>
        <fullName evidence="2">Uncharacterized protein</fullName>
    </submittedName>
</protein>
<feature type="compositionally biased region" description="Basic and acidic residues" evidence="1">
    <location>
        <begin position="38"/>
        <end position="54"/>
    </location>
</feature>
<dbReference type="EMBL" id="SRLO01000650">
    <property type="protein sequence ID" value="TNN49550.1"/>
    <property type="molecule type" value="Genomic_DNA"/>
</dbReference>
<comment type="caution">
    <text evidence="2">The sequence shown here is derived from an EMBL/GenBank/DDBJ whole genome shotgun (WGS) entry which is preliminary data.</text>
</comment>
<feature type="region of interest" description="Disordered" evidence="1">
    <location>
        <begin position="30"/>
        <end position="70"/>
    </location>
</feature>
<dbReference type="AlphaFoldDB" id="A0A4Z2G8S8"/>